<dbReference type="Gramene" id="PRQ41887">
    <property type="protein sequence ID" value="PRQ41887"/>
    <property type="gene ID" value="RchiOBHm_Chr3g0451631"/>
</dbReference>
<gene>
    <name evidence="3" type="ORF">RchiOBHm_Chr3g0451631</name>
</gene>
<dbReference type="OMA" id="MERIPRW"/>
<dbReference type="PANTHER" id="PTHR32009:SF159">
    <property type="entry name" value="TIR DOMAIN-CONTAINING PROTEIN"/>
    <property type="match status" value="1"/>
</dbReference>
<keyword evidence="3" id="KW-0560">Oxidoreductase</keyword>
<keyword evidence="1" id="KW-0520">NAD</keyword>
<dbReference type="Proteomes" id="UP000238479">
    <property type="component" value="Chromosome 3"/>
</dbReference>
<evidence type="ECO:0000313" key="3">
    <source>
        <dbReference type="EMBL" id="PRQ41887.1"/>
    </source>
</evidence>
<accession>A0A2P6R637</accession>
<dbReference type="PANTHER" id="PTHR32009">
    <property type="entry name" value="TMV RESISTANCE PROTEIN N-LIKE"/>
    <property type="match status" value="1"/>
</dbReference>
<name>A0A2P6R637_ROSCH</name>
<evidence type="ECO:0000256" key="1">
    <source>
        <dbReference type="ARBA" id="ARBA00023027"/>
    </source>
</evidence>
<dbReference type="SMART" id="SM00255">
    <property type="entry name" value="TIR"/>
    <property type="match status" value="1"/>
</dbReference>
<protein>
    <submittedName>
        <fullName evidence="3">Putative 17-beta-estradiol 17-dehydrogenase</fullName>
        <ecNumber evidence="3">1.1.1.62</ecNumber>
    </submittedName>
</protein>
<dbReference type="FunFam" id="3.40.50.10140:FF:000007">
    <property type="entry name" value="Disease resistance protein (TIR-NBS-LRR class)"/>
    <property type="match status" value="1"/>
</dbReference>
<dbReference type="InterPro" id="IPR000157">
    <property type="entry name" value="TIR_dom"/>
</dbReference>
<dbReference type="EMBL" id="PDCK01000041">
    <property type="protein sequence ID" value="PRQ41887.1"/>
    <property type="molecule type" value="Genomic_DNA"/>
</dbReference>
<dbReference type="SUPFAM" id="SSF52200">
    <property type="entry name" value="Toll/Interleukin receptor TIR domain"/>
    <property type="match status" value="1"/>
</dbReference>
<comment type="caution">
    <text evidence="3">The sequence shown here is derived from an EMBL/GenBank/DDBJ whole genome shotgun (WGS) entry which is preliminary data.</text>
</comment>
<dbReference type="Gene3D" id="3.40.50.10140">
    <property type="entry name" value="Toll/interleukin-1 receptor homology (TIR) domain"/>
    <property type="match status" value="1"/>
</dbReference>
<dbReference type="STRING" id="74649.A0A2P6R637"/>
<keyword evidence="4" id="KW-1185">Reference proteome</keyword>
<feature type="domain" description="TIR" evidence="2">
    <location>
        <begin position="15"/>
        <end position="171"/>
    </location>
</feature>
<evidence type="ECO:0000259" key="2">
    <source>
        <dbReference type="PROSITE" id="PS50104"/>
    </source>
</evidence>
<dbReference type="Pfam" id="PF01582">
    <property type="entry name" value="TIR"/>
    <property type="match status" value="1"/>
</dbReference>
<dbReference type="GO" id="GO:0007165">
    <property type="term" value="P:signal transduction"/>
    <property type="evidence" value="ECO:0007669"/>
    <property type="project" value="InterPro"/>
</dbReference>
<dbReference type="AlphaFoldDB" id="A0A2P6R637"/>
<dbReference type="GO" id="GO:0004303">
    <property type="term" value="F:estradiol 17-beta-dehydrogenase [NAD(P)+] activity"/>
    <property type="evidence" value="ECO:0007669"/>
    <property type="project" value="UniProtKB-EC"/>
</dbReference>
<evidence type="ECO:0000313" key="4">
    <source>
        <dbReference type="Proteomes" id="UP000238479"/>
    </source>
</evidence>
<reference evidence="3 4" key="1">
    <citation type="journal article" date="2018" name="Nat. Genet.">
        <title>The Rosa genome provides new insights in the design of modern roses.</title>
        <authorList>
            <person name="Bendahmane M."/>
        </authorList>
    </citation>
    <scope>NUCLEOTIDE SEQUENCE [LARGE SCALE GENOMIC DNA]</scope>
    <source>
        <strain evidence="4">cv. Old Blush</strain>
    </source>
</reference>
<dbReference type="OrthoDB" id="1905256at2759"/>
<organism evidence="3 4">
    <name type="scientific">Rosa chinensis</name>
    <name type="common">China rose</name>
    <dbReference type="NCBI Taxonomy" id="74649"/>
    <lineage>
        <taxon>Eukaryota</taxon>
        <taxon>Viridiplantae</taxon>
        <taxon>Streptophyta</taxon>
        <taxon>Embryophyta</taxon>
        <taxon>Tracheophyta</taxon>
        <taxon>Spermatophyta</taxon>
        <taxon>Magnoliopsida</taxon>
        <taxon>eudicotyledons</taxon>
        <taxon>Gunneridae</taxon>
        <taxon>Pentapetalae</taxon>
        <taxon>rosids</taxon>
        <taxon>fabids</taxon>
        <taxon>Rosales</taxon>
        <taxon>Rosaceae</taxon>
        <taxon>Rosoideae</taxon>
        <taxon>Rosoideae incertae sedis</taxon>
        <taxon>Rosa</taxon>
    </lineage>
</organism>
<dbReference type="InterPro" id="IPR035897">
    <property type="entry name" value="Toll_tir_struct_dom_sf"/>
</dbReference>
<proteinExistence type="predicted"/>
<sequence length="171" mass="19247">MASSSVSSSVIPPKEKYDVFLSFRGADTRQTFTSHLLAALIRWKVKTFIDYGLERGDEVGPALLKAIKESRISVIIFSKDYASSAWCFEELACILECMEKHGQYVIPIFYEIEPSQVRYQTGSYETAFAQHEQWLKDDKTDKVAKWKEALVKAAGLSGSDSTSKNFGMIPL</sequence>
<dbReference type="PROSITE" id="PS50104">
    <property type="entry name" value="TIR"/>
    <property type="match status" value="1"/>
</dbReference>
<dbReference type="EC" id="1.1.1.62" evidence="3"/>